<gene>
    <name evidence="1" type="ORF">ILUMI_16684</name>
</gene>
<reference evidence="1" key="1">
    <citation type="submission" date="2019-08" db="EMBL/GenBank/DDBJ databases">
        <title>The genome of the North American firefly Photinus pyralis.</title>
        <authorList>
            <consortium name="Photinus pyralis genome working group"/>
            <person name="Fallon T.R."/>
            <person name="Sander Lower S.E."/>
            <person name="Weng J.-K."/>
        </authorList>
    </citation>
    <scope>NUCLEOTIDE SEQUENCE</scope>
    <source>
        <strain evidence="1">TRF0915ILg1</strain>
        <tissue evidence="1">Whole body</tissue>
    </source>
</reference>
<evidence type="ECO:0000313" key="2">
    <source>
        <dbReference type="Proteomes" id="UP000801492"/>
    </source>
</evidence>
<evidence type="ECO:0000313" key="1">
    <source>
        <dbReference type="EMBL" id="KAF2889489.1"/>
    </source>
</evidence>
<keyword evidence="2" id="KW-1185">Reference proteome</keyword>
<name>A0A8K0CN45_IGNLU</name>
<accession>A0A8K0CN45</accession>
<dbReference type="AlphaFoldDB" id="A0A8K0CN45"/>
<dbReference type="OrthoDB" id="6754977at2759"/>
<organism evidence="1 2">
    <name type="scientific">Ignelater luminosus</name>
    <name type="common">Cucubano</name>
    <name type="synonym">Pyrophorus luminosus</name>
    <dbReference type="NCBI Taxonomy" id="2038154"/>
    <lineage>
        <taxon>Eukaryota</taxon>
        <taxon>Metazoa</taxon>
        <taxon>Ecdysozoa</taxon>
        <taxon>Arthropoda</taxon>
        <taxon>Hexapoda</taxon>
        <taxon>Insecta</taxon>
        <taxon>Pterygota</taxon>
        <taxon>Neoptera</taxon>
        <taxon>Endopterygota</taxon>
        <taxon>Coleoptera</taxon>
        <taxon>Polyphaga</taxon>
        <taxon>Elateriformia</taxon>
        <taxon>Elateroidea</taxon>
        <taxon>Elateridae</taxon>
        <taxon>Agrypninae</taxon>
        <taxon>Pyrophorini</taxon>
        <taxon>Ignelater</taxon>
    </lineage>
</organism>
<proteinExistence type="predicted"/>
<dbReference type="EMBL" id="VTPC01066183">
    <property type="protein sequence ID" value="KAF2889489.1"/>
    <property type="molecule type" value="Genomic_DNA"/>
</dbReference>
<dbReference type="Proteomes" id="UP000801492">
    <property type="component" value="Unassembled WGS sequence"/>
</dbReference>
<sequence>LAFKKPKMDTCHKFDVFQTNLKVAANNEGKKEIEEQIGIHHKNTDDAYITKNSDKQLAKQDNSSKCYAFDLQQCLPTLFVNSSVAFCKSEKVVLCFDTCRGQNCNSHVAAMFFTFMQQNTKINTIDHKFRVSGYGHTECNVDHTLIEKQKKKLPVQIEHPMIGII</sequence>
<comment type="caution">
    <text evidence="1">The sequence shown here is derived from an EMBL/GenBank/DDBJ whole genome shotgun (WGS) entry which is preliminary data.</text>
</comment>
<protein>
    <submittedName>
        <fullName evidence="1">Uncharacterized protein</fullName>
    </submittedName>
</protein>
<feature type="non-terminal residue" evidence="1">
    <location>
        <position position="1"/>
    </location>
</feature>